<keyword evidence="2" id="KW-1185">Reference proteome</keyword>
<dbReference type="EMBL" id="BTGU01000095">
    <property type="protein sequence ID" value="GMN60084.1"/>
    <property type="molecule type" value="Genomic_DNA"/>
</dbReference>
<reference evidence="1" key="1">
    <citation type="submission" date="2023-07" db="EMBL/GenBank/DDBJ databases">
        <title>draft genome sequence of fig (Ficus carica).</title>
        <authorList>
            <person name="Takahashi T."/>
            <person name="Nishimura K."/>
        </authorList>
    </citation>
    <scope>NUCLEOTIDE SEQUENCE</scope>
</reference>
<dbReference type="InterPro" id="IPR006740">
    <property type="entry name" value="DUF604"/>
</dbReference>
<name>A0AA88DRC3_FICCA</name>
<dbReference type="Pfam" id="PF04646">
    <property type="entry name" value="DUF604"/>
    <property type="match status" value="1"/>
</dbReference>
<dbReference type="AlphaFoldDB" id="A0AA88DRC3"/>
<proteinExistence type="predicted"/>
<evidence type="ECO:0000313" key="1">
    <source>
        <dbReference type="EMBL" id="GMN60084.1"/>
    </source>
</evidence>
<organism evidence="1 2">
    <name type="scientific">Ficus carica</name>
    <name type="common">Common fig</name>
    <dbReference type="NCBI Taxonomy" id="3494"/>
    <lineage>
        <taxon>Eukaryota</taxon>
        <taxon>Viridiplantae</taxon>
        <taxon>Streptophyta</taxon>
        <taxon>Embryophyta</taxon>
        <taxon>Tracheophyta</taxon>
        <taxon>Spermatophyta</taxon>
        <taxon>Magnoliopsida</taxon>
        <taxon>eudicotyledons</taxon>
        <taxon>Gunneridae</taxon>
        <taxon>Pentapetalae</taxon>
        <taxon>rosids</taxon>
        <taxon>fabids</taxon>
        <taxon>Rosales</taxon>
        <taxon>Moraceae</taxon>
        <taxon>Ficeae</taxon>
        <taxon>Ficus</taxon>
    </lineage>
</organism>
<protein>
    <submittedName>
        <fullName evidence="1">Uncharacterized protein</fullName>
    </submittedName>
</protein>
<evidence type="ECO:0000313" key="2">
    <source>
        <dbReference type="Proteomes" id="UP001187192"/>
    </source>
</evidence>
<gene>
    <name evidence="1" type="ORF">TIFTF001_029176</name>
</gene>
<dbReference type="Proteomes" id="UP001187192">
    <property type="component" value="Unassembled WGS sequence"/>
</dbReference>
<comment type="caution">
    <text evidence="1">The sequence shown here is derived from an EMBL/GenBank/DDBJ whole genome shotgun (WGS) entry which is preliminary data.</text>
</comment>
<dbReference type="PANTHER" id="PTHR10811">
    <property type="entry name" value="FRINGE-RELATED"/>
    <property type="match status" value="1"/>
</dbReference>
<sequence length="65" mass="7672">MTRIDSLNKLKSACEMDLGRTLQHSFYYDLWHNWSVLVSWGYTVQLYPSLVTAKKLETALLTFWT</sequence>
<accession>A0AA88DRC3</accession>